<protein>
    <submittedName>
        <fullName evidence="4">Phosphopeptide-binding protein</fullName>
    </submittedName>
</protein>
<dbReference type="InterPro" id="IPR050923">
    <property type="entry name" value="Cell_Proc_Reg/RNA_Proc"/>
</dbReference>
<evidence type="ECO:0000313" key="4">
    <source>
        <dbReference type="EMBL" id="GID15838.1"/>
    </source>
</evidence>
<dbReference type="InterPro" id="IPR008984">
    <property type="entry name" value="SMAD_FHA_dom_sf"/>
</dbReference>
<reference evidence="4" key="1">
    <citation type="submission" date="2021-01" db="EMBL/GenBank/DDBJ databases">
        <title>Whole genome shotgun sequence of Actinocatenispora rupis NBRC 107355.</title>
        <authorList>
            <person name="Komaki H."/>
            <person name="Tamura T."/>
        </authorList>
    </citation>
    <scope>NUCLEOTIDE SEQUENCE</scope>
    <source>
        <strain evidence="4">NBRC 107355</strain>
    </source>
</reference>
<feature type="region of interest" description="Disordered" evidence="2">
    <location>
        <begin position="1"/>
        <end position="21"/>
    </location>
</feature>
<dbReference type="PROSITE" id="PS50006">
    <property type="entry name" value="FHA_DOMAIN"/>
    <property type="match status" value="1"/>
</dbReference>
<keyword evidence="5" id="KW-1185">Reference proteome</keyword>
<evidence type="ECO:0000313" key="5">
    <source>
        <dbReference type="Proteomes" id="UP000612808"/>
    </source>
</evidence>
<dbReference type="EMBL" id="BOMB01000048">
    <property type="protein sequence ID" value="GID15838.1"/>
    <property type="molecule type" value="Genomic_DNA"/>
</dbReference>
<dbReference type="SMART" id="SM00240">
    <property type="entry name" value="FHA"/>
    <property type="match status" value="1"/>
</dbReference>
<dbReference type="Pfam" id="PF00498">
    <property type="entry name" value="FHA"/>
    <property type="match status" value="1"/>
</dbReference>
<keyword evidence="1" id="KW-0597">Phosphoprotein</keyword>
<gene>
    <name evidence="4" type="ORF">Aru02nite_67270</name>
</gene>
<feature type="domain" description="FHA" evidence="3">
    <location>
        <begin position="67"/>
        <end position="116"/>
    </location>
</feature>
<dbReference type="InterPro" id="IPR000253">
    <property type="entry name" value="FHA_dom"/>
</dbReference>
<sequence>MSDDATVRAGPPGATVRQQLDQTSRLDAVVLGDTGTGDPPPADGTAQLVAVRGPSVGTRYPVAADTVTIGRNPGSDIRLDHVTVSRRHAEVHRTGGRFSVADLGSLNGTYVNQERVESATLEDGDELQIGKFRLVFRAAR</sequence>
<organism evidence="4 5">
    <name type="scientific">Actinocatenispora rupis</name>
    <dbReference type="NCBI Taxonomy" id="519421"/>
    <lineage>
        <taxon>Bacteria</taxon>
        <taxon>Bacillati</taxon>
        <taxon>Actinomycetota</taxon>
        <taxon>Actinomycetes</taxon>
        <taxon>Micromonosporales</taxon>
        <taxon>Micromonosporaceae</taxon>
        <taxon>Actinocatenispora</taxon>
    </lineage>
</organism>
<dbReference type="Gene3D" id="2.60.200.20">
    <property type="match status" value="1"/>
</dbReference>
<proteinExistence type="predicted"/>
<dbReference type="PANTHER" id="PTHR23308">
    <property type="entry name" value="NUCLEAR INHIBITOR OF PROTEIN PHOSPHATASE-1"/>
    <property type="match status" value="1"/>
</dbReference>
<dbReference type="Proteomes" id="UP000612808">
    <property type="component" value="Unassembled WGS sequence"/>
</dbReference>
<name>A0A8J3JH95_9ACTN</name>
<evidence type="ECO:0000256" key="2">
    <source>
        <dbReference type="SAM" id="MobiDB-lite"/>
    </source>
</evidence>
<dbReference type="AlphaFoldDB" id="A0A8J3JH95"/>
<evidence type="ECO:0000256" key="1">
    <source>
        <dbReference type="ARBA" id="ARBA00022553"/>
    </source>
</evidence>
<dbReference type="SUPFAM" id="SSF49879">
    <property type="entry name" value="SMAD/FHA domain"/>
    <property type="match status" value="1"/>
</dbReference>
<accession>A0A8J3JH95</accession>
<evidence type="ECO:0000259" key="3">
    <source>
        <dbReference type="PROSITE" id="PS50006"/>
    </source>
</evidence>
<comment type="caution">
    <text evidence="4">The sequence shown here is derived from an EMBL/GenBank/DDBJ whole genome shotgun (WGS) entry which is preliminary data.</text>
</comment>
<dbReference type="RefSeq" id="WP_203664307.1">
    <property type="nucleotide sequence ID" value="NZ_BAAAZM010000015.1"/>
</dbReference>